<dbReference type="Gene3D" id="1.10.510.10">
    <property type="entry name" value="Transferase(Phosphotransferase) domain 1"/>
    <property type="match status" value="1"/>
</dbReference>
<evidence type="ECO:0000256" key="7">
    <source>
        <dbReference type="ARBA" id="ARBA00022741"/>
    </source>
</evidence>
<evidence type="ECO:0000256" key="1">
    <source>
        <dbReference type="ARBA" id="ARBA00004479"/>
    </source>
</evidence>
<proteinExistence type="predicted"/>
<dbReference type="GO" id="GO:0016020">
    <property type="term" value="C:membrane"/>
    <property type="evidence" value="ECO:0007669"/>
    <property type="project" value="UniProtKB-SubCell"/>
</dbReference>
<dbReference type="GO" id="GO:0004674">
    <property type="term" value="F:protein serine/threonine kinase activity"/>
    <property type="evidence" value="ECO:0007669"/>
    <property type="project" value="UniProtKB-KW"/>
</dbReference>
<dbReference type="SMART" id="SM00181">
    <property type="entry name" value="EGF"/>
    <property type="match status" value="2"/>
</dbReference>
<feature type="transmembrane region" description="Helical" evidence="14">
    <location>
        <begin position="220"/>
        <end position="242"/>
    </location>
</feature>
<dbReference type="InterPro" id="IPR000719">
    <property type="entry name" value="Prot_kinase_dom"/>
</dbReference>
<evidence type="ECO:0000313" key="17">
    <source>
        <dbReference type="Proteomes" id="UP000607653"/>
    </source>
</evidence>
<reference evidence="16 17" key="1">
    <citation type="journal article" date="2020" name="Mol. Biol. Evol.">
        <title>Distinct Expression and Methylation Patterns for Genes with Different Fates following a Single Whole-Genome Duplication in Flowering Plants.</title>
        <authorList>
            <person name="Shi T."/>
            <person name="Rahmani R.S."/>
            <person name="Gugger P.F."/>
            <person name="Wang M."/>
            <person name="Li H."/>
            <person name="Zhang Y."/>
            <person name="Li Z."/>
            <person name="Wang Q."/>
            <person name="Van de Peer Y."/>
            <person name="Marchal K."/>
            <person name="Chen J."/>
        </authorList>
    </citation>
    <scope>NUCLEOTIDE SEQUENCE [LARGE SCALE GENOMIC DNA]</scope>
    <source>
        <tissue evidence="16">Leaf</tissue>
    </source>
</reference>
<comment type="subcellular location">
    <subcellularLocation>
        <location evidence="1">Membrane</location>
        <topology evidence="1">Single-pass type I membrane protein</topology>
    </subcellularLocation>
</comment>
<keyword evidence="6" id="KW-0732">Signal</keyword>
<keyword evidence="7" id="KW-0547">Nucleotide-binding</keyword>
<keyword evidence="4" id="KW-0808">Transferase</keyword>
<keyword evidence="17" id="KW-1185">Reference proteome</keyword>
<organism evidence="16 17">
    <name type="scientific">Nelumbo nucifera</name>
    <name type="common">Sacred lotus</name>
    <dbReference type="NCBI Taxonomy" id="4432"/>
    <lineage>
        <taxon>Eukaryota</taxon>
        <taxon>Viridiplantae</taxon>
        <taxon>Streptophyta</taxon>
        <taxon>Embryophyta</taxon>
        <taxon>Tracheophyta</taxon>
        <taxon>Spermatophyta</taxon>
        <taxon>Magnoliopsida</taxon>
        <taxon>Proteales</taxon>
        <taxon>Nelumbonaceae</taxon>
        <taxon>Nelumbo</taxon>
    </lineage>
</organism>
<dbReference type="GO" id="GO:0005524">
    <property type="term" value="F:ATP binding"/>
    <property type="evidence" value="ECO:0007669"/>
    <property type="project" value="UniProtKB-KW"/>
</dbReference>
<keyword evidence="10 14" id="KW-1133">Transmembrane helix</keyword>
<dbReference type="GO" id="GO:0007166">
    <property type="term" value="P:cell surface receptor signaling pathway"/>
    <property type="evidence" value="ECO:0007669"/>
    <property type="project" value="InterPro"/>
</dbReference>
<dbReference type="Gene3D" id="3.30.200.20">
    <property type="entry name" value="Phosphorylase Kinase, domain 1"/>
    <property type="match status" value="1"/>
</dbReference>
<evidence type="ECO:0000256" key="11">
    <source>
        <dbReference type="ARBA" id="ARBA00023136"/>
    </source>
</evidence>
<dbReference type="PROSITE" id="PS00108">
    <property type="entry name" value="PROTEIN_KINASE_ST"/>
    <property type="match status" value="1"/>
</dbReference>
<accession>A0A822YZA9</accession>
<dbReference type="Proteomes" id="UP000607653">
    <property type="component" value="Unassembled WGS sequence"/>
</dbReference>
<dbReference type="SUPFAM" id="SSF56112">
    <property type="entry name" value="Protein kinase-like (PK-like)"/>
    <property type="match status" value="1"/>
</dbReference>
<dbReference type="EMBL" id="DUZY01000005">
    <property type="protein sequence ID" value="DAD39434.1"/>
    <property type="molecule type" value="Genomic_DNA"/>
</dbReference>
<keyword evidence="3" id="KW-0245">EGF-like domain</keyword>
<dbReference type="SMART" id="SM00179">
    <property type="entry name" value="EGF_CA"/>
    <property type="match status" value="1"/>
</dbReference>
<keyword evidence="12" id="KW-1015">Disulfide bond</keyword>
<keyword evidence="8" id="KW-0418">Kinase</keyword>
<evidence type="ECO:0000256" key="6">
    <source>
        <dbReference type="ARBA" id="ARBA00022729"/>
    </source>
</evidence>
<evidence type="ECO:0000313" key="16">
    <source>
        <dbReference type="EMBL" id="DAD39434.1"/>
    </source>
</evidence>
<feature type="domain" description="Protein kinase" evidence="15">
    <location>
        <begin position="290"/>
        <end position="508"/>
    </location>
</feature>
<evidence type="ECO:0000256" key="14">
    <source>
        <dbReference type="SAM" id="Phobius"/>
    </source>
</evidence>
<dbReference type="PROSITE" id="PS01187">
    <property type="entry name" value="EGF_CA"/>
    <property type="match status" value="1"/>
</dbReference>
<dbReference type="InterPro" id="IPR000742">
    <property type="entry name" value="EGF"/>
</dbReference>
<sequence length="508" mass="57049">MADEYPLYYLPTKLYAECVSFCGYDTEVTNVHCNGTGCCQKEIPEDLDSFDISVDIYKNESTTAYTWNMSKCSMAFLSDKDWFNSSASNIWNSRNEVDKLVNVGFRTPIVLDWAIRSNTSCEEALQVTSTDYACGDNTNCITSTNGPGYLCQCKQGFQGNPYLPNGCQDVNDCDDPKGNPCIGSCINTIGSYNCPCPKGTHGDGRKDGQGCKKAFPVIKVILGISFGIFLLLICISWLYLIIRKRKLMRLKEKYFEQNGGFLLQQQLSNGGSNLLKIFSTEELKLATNNYNEECVIGQGGQGTVYKGILPNHQAVAIKMSRIMDASQMEQFINEVVILTQINHRNVVKLLGCCLETEVPLLVYEYISNGTLFHHIHQNNGILLSWEDRLRIATETVSAFAYLHSKVSIPIIHRDIKSTNILLDEKYIAKNSDFGVSKLLPTDQSQITTLVQGTLGYLDPEYFHTSQLTEKSDVYSFGVVLVELLTGKNLFLLKDHKNKEIWLHISFHQ</sequence>
<keyword evidence="5 14" id="KW-0812">Transmembrane</keyword>
<dbReference type="InterPro" id="IPR045274">
    <property type="entry name" value="WAK-like"/>
</dbReference>
<dbReference type="PANTHER" id="PTHR27005:SF492">
    <property type="entry name" value="LOW QUALITY PROTEIN: WALL-ASSOCIATED RECEPTOR KINASE-LIKE 1"/>
    <property type="match status" value="1"/>
</dbReference>
<keyword evidence="11 14" id="KW-0472">Membrane</keyword>
<evidence type="ECO:0000256" key="13">
    <source>
        <dbReference type="ARBA" id="ARBA00023180"/>
    </source>
</evidence>
<comment type="caution">
    <text evidence="16">The sequence shown here is derived from an EMBL/GenBank/DDBJ whole genome shotgun (WGS) entry which is preliminary data.</text>
</comment>
<dbReference type="InterPro" id="IPR001881">
    <property type="entry name" value="EGF-like_Ca-bd_dom"/>
</dbReference>
<evidence type="ECO:0000256" key="5">
    <source>
        <dbReference type="ARBA" id="ARBA00022692"/>
    </source>
</evidence>
<dbReference type="AlphaFoldDB" id="A0A822YZA9"/>
<dbReference type="SUPFAM" id="SSF57184">
    <property type="entry name" value="Growth factor receptor domain"/>
    <property type="match status" value="1"/>
</dbReference>
<dbReference type="GO" id="GO:0005509">
    <property type="term" value="F:calcium ion binding"/>
    <property type="evidence" value="ECO:0007669"/>
    <property type="project" value="InterPro"/>
</dbReference>
<evidence type="ECO:0000256" key="10">
    <source>
        <dbReference type="ARBA" id="ARBA00022989"/>
    </source>
</evidence>
<protein>
    <recommendedName>
        <fullName evidence="15">Protein kinase domain-containing protein</fullName>
    </recommendedName>
</protein>
<dbReference type="InterPro" id="IPR018097">
    <property type="entry name" value="EGF_Ca-bd_CS"/>
</dbReference>
<dbReference type="Pfam" id="PF00069">
    <property type="entry name" value="Pkinase"/>
    <property type="match status" value="1"/>
</dbReference>
<dbReference type="FunFam" id="3.30.200.20:FF:000043">
    <property type="entry name" value="Wall-associated receptor kinase 2"/>
    <property type="match status" value="1"/>
</dbReference>
<dbReference type="CDD" id="cd00054">
    <property type="entry name" value="EGF_CA"/>
    <property type="match status" value="1"/>
</dbReference>
<dbReference type="Gene3D" id="2.90.20.10">
    <property type="entry name" value="Plasmodium vivax P25 domain"/>
    <property type="match status" value="1"/>
</dbReference>
<evidence type="ECO:0000256" key="3">
    <source>
        <dbReference type="ARBA" id="ARBA00022536"/>
    </source>
</evidence>
<evidence type="ECO:0000259" key="15">
    <source>
        <dbReference type="PROSITE" id="PS50011"/>
    </source>
</evidence>
<evidence type="ECO:0000256" key="9">
    <source>
        <dbReference type="ARBA" id="ARBA00022840"/>
    </source>
</evidence>
<evidence type="ECO:0000256" key="12">
    <source>
        <dbReference type="ARBA" id="ARBA00023157"/>
    </source>
</evidence>
<evidence type="ECO:0000256" key="8">
    <source>
        <dbReference type="ARBA" id="ARBA00022777"/>
    </source>
</evidence>
<evidence type="ECO:0000256" key="4">
    <source>
        <dbReference type="ARBA" id="ARBA00022679"/>
    </source>
</evidence>
<dbReference type="FunFam" id="2.10.25.10:FF:000628">
    <property type="entry name" value="Wall-associated receptor kinase 2"/>
    <property type="match status" value="1"/>
</dbReference>
<gene>
    <name evidence="16" type="ORF">HUJ06_013757</name>
</gene>
<dbReference type="InterPro" id="IPR011009">
    <property type="entry name" value="Kinase-like_dom_sf"/>
</dbReference>
<dbReference type="InterPro" id="IPR009030">
    <property type="entry name" value="Growth_fac_rcpt_cys_sf"/>
</dbReference>
<name>A0A822YZA9_NELNU</name>
<keyword evidence="9" id="KW-0067">ATP-binding</keyword>
<dbReference type="InterPro" id="IPR013695">
    <property type="entry name" value="WAK"/>
</dbReference>
<dbReference type="Pfam" id="PF08488">
    <property type="entry name" value="WAK"/>
    <property type="match status" value="1"/>
</dbReference>
<dbReference type="PROSITE" id="PS50011">
    <property type="entry name" value="PROTEIN_KINASE_DOM"/>
    <property type="match status" value="1"/>
</dbReference>
<keyword evidence="2" id="KW-0723">Serine/threonine-protein kinase</keyword>
<evidence type="ECO:0000256" key="2">
    <source>
        <dbReference type="ARBA" id="ARBA00022527"/>
    </source>
</evidence>
<dbReference type="SMART" id="SM00220">
    <property type="entry name" value="S_TKc"/>
    <property type="match status" value="1"/>
</dbReference>
<keyword evidence="13" id="KW-0325">Glycoprotein</keyword>
<dbReference type="InterPro" id="IPR008271">
    <property type="entry name" value="Ser/Thr_kinase_AS"/>
</dbReference>
<dbReference type="PANTHER" id="PTHR27005">
    <property type="entry name" value="WALL-ASSOCIATED RECEPTOR KINASE-LIKE 21"/>
    <property type="match status" value="1"/>
</dbReference>